<reference evidence="4" key="2">
    <citation type="journal article" date="2011" name="Stand. Genomic Sci.">
        <title>Complete genome sequence of Weeksella virosa type strain (9751T).</title>
        <authorList>
            <person name="Lang E."/>
            <person name="Teshima H."/>
            <person name="Lucas S."/>
            <person name="Lapidus A."/>
            <person name="Hammon N."/>
            <person name="Deshpande S."/>
            <person name="Nolan M."/>
            <person name="Cheng J."/>
            <person name="Pitluck S."/>
            <person name="Liolios K."/>
            <person name="Pagani I."/>
            <person name="Mikhailova N."/>
            <person name="Ivanova N."/>
            <person name="Mavromatis K."/>
            <person name="Pati A."/>
            <person name="Tapia R."/>
            <person name="Han C."/>
            <person name="Goodwin L."/>
            <person name="Chen A."/>
            <person name="Palaniappan K."/>
            <person name="Land M."/>
            <person name="Hauser L."/>
            <person name="Chang Y."/>
            <person name="Jeffries C."/>
            <person name="Brambilla E."/>
            <person name="Kopitz M."/>
            <person name="Rohde M."/>
            <person name="Goker M."/>
            <person name="Tindall B."/>
            <person name="Detter J."/>
            <person name="Woyke T."/>
            <person name="Bristow J."/>
            <person name="Eisen J."/>
            <person name="Markowitz V."/>
            <person name="Hugenholtz P."/>
            <person name="Klenk H."/>
            <person name="Kyrpides N."/>
        </authorList>
    </citation>
    <scope>NUCLEOTIDE SEQUENCE [LARGE SCALE GENOMIC DNA]</scope>
    <source>
        <strain evidence="4">ATCC 43766 / DSM 16922 / JCM 21250 / NBRC 16016 / NCTC 11634 / CL345/78</strain>
    </source>
</reference>
<reference evidence="3 4" key="1">
    <citation type="journal article" date="2011" name="Stand. Genomic Sci.">
        <title>Complete genome sequence of Weeksella virosa type strain (9751).</title>
        <authorList>
            <person name="Lang E."/>
            <person name="Teshima H."/>
            <person name="Lucas S."/>
            <person name="Lapidus A."/>
            <person name="Hammon N."/>
            <person name="Deshpande S."/>
            <person name="Nolan M."/>
            <person name="Cheng J.F."/>
            <person name="Pitluck S."/>
            <person name="Liolios K."/>
            <person name="Pagani I."/>
            <person name="Mikhailova N."/>
            <person name="Ivanova N."/>
            <person name="Mavromatis K."/>
            <person name="Pati A."/>
            <person name="Tapia R."/>
            <person name="Han C."/>
            <person name="Goodwin L."/>
            <person name="Chen A."/>
            <person name="Palaniappan K."/>
            <person name="Land M."/>
            <person name="Hauser L."/>
            <person name="Chang Y.J."/>
            <person name="Jeffries C.D."/>
            <person name="Brambilla E.M."/>
            <person name="Kopitz M."/>
            <person name="Rohde M."/>
            <person name="Goker M."/>
            <person name="Tindall B.J."/>
            <person name="Detter J.C."/>
            <person name="Woyke T."/>
            <person name="Bristow J."/>
            <person name="Eisen J.A."/>
            <person name="Markowitz V."/>
            <person name="Hugenholtz P."/>
            <person name="Klenk H.P."/>
            <person name="Kyrpides N.C."/>
        </authorList>
    </citation>
    <scope>NUCLEOTIDE SEQUENCE [LARGE SCALE GENOMIC DNA]</scope>
    <source>
        <strain evidence="4">ATCC 43766 / DSM 16922 / JCM 21250 / NBRC 16016 / NCTC 11634 / CL345/78</strain>
    </source>
</reference>
<dbReference type="RefSeq" id="WP_013597565.1">
    <property type="nucleotide sequence ID" value="NC_015144.1"/>
</dbReference>
<gene>
    <name evidence="3" type="ordered locus">Weevi_0454</name>
</gene>
<dbReference type="AlphaFoldDB" id="F0NYX1"/>
<evidence type="ECO:0000313" key="3">
    <source>
        <dbReference type="EMBL" id="ADX67173.1"/>
    </source>
</evidence>
<accession>F0NYX1</accession>
<evidence type="ECO:0000256" key="1">
    <source>
        <dbReference type="ARBA" id="ARBA00022729"/>
    </source>
</evidence>
<dbReference type="HOGENOM" id="CLU_1115403_0_0_10"/>
<evidence type="ECO:0000313" key="4">
    <source>
        <dbReference type="Proteomes" id="UP000008641"/>
    </source>
</evidence>
<proteinExistence type="predicted"/>
<keyword evidence="1 2" id="KW-0732">Signal</keyword>
<evidence type="ECO:0008006" key="5">
    <source>
        <dbReference type="Google" id="ProtNLM"/>
    </source>
</evidence>
<sequence length="249" mass="27449">MKKILVLTSFLSLIGFSQAQNQKFTVSNLDGVEYENNSVHVFNVFGDMTQDVTDDIKLYYVLKNVGNETIIAAGEVIEMTNADGEMAQFCFGGDCYYPVVKNYFYPNGGAHIAPGEVQSMYDYFANFEGGSDVVEYKFRFLQLDANGQELPNTSFYLTYRYEKNMGVSDVSSSISIAEVAPTVAKDFTTVHLKEDAKTNILSATGQLLKTVELKAGKSNLSLAGFAKGIYYLQFNGVSGKTTTSKILVK</sequence>
<name>F0NYX1_WEEVC</name>
<organism evidence="3 4">
    <name type="scientific">Weeksella virosa (strain ATCC 43766 / DSM 16922 / JCM 21250 / CCUG 30538 / CDC 9751 / IAM 14551 / NBRC 16016 / NCTC 11634 / CL345/78)</name>
    <dbReference type="NCBI Taxonomy" id="865938"/>
    <lineage>
        <taxon>Bacteria</taxon>
        <taxon>Pseudomonadati</taxon>
        <taxon>Bacteroidota</taxon>
        <taxon>Flavobacteriia</taxon>
        <taxon>Flavobacteriales</taxon>
        <taxon>Weeksellaceae</taxon>
        <taxon>Weeksella</taxon>
    </lineage>
</organism>
<keyword evidence="4" id="KW-1185">Reference proteome</keyword>
<dbReference type="EMBL" id="CP002455">
    <property type="protein sequence ID" value="ADX67173.1"/>
    <property type="molecule type" value="Genomic_DNA"/>
</dbReference>
<dbReference type="NCBIfam" id="TIGR04183">
    <property type="entry name" value="Por_Secre_tail"/>
    <property type="match status" value="1"/>
</dbReference>
<dbReference type="KEGG" id="wvi:Weevi_0454"/>
<dbReference type="OrthoDB" id="1247931at2"/>
<feature type="signal peptide" evidence="2">
    <location>
        <begin position="1"/>
        <end position="19"/>
    </location>
</feature>
<dbReference type="eggNOG" id="ENOG5032ZEB">
    <property type="taxonomic scope" value="Bacteria"/>
</dbReference>
<dbReference type="STRING" id="865938.Weevi_0454"/>
<dbReference type="InterPro" id="IPR026444">
    <property type="entry name" value="Secre_tail"/>
</dbReference>
<dbReference type="Proteomes" id="UP000008641">
    <property type="component" value="Chromosome"/>
</dbReference>
<feature type="chain" id="PRO_5003257719" description="Secretion system C-terminal sorting domain-containing protein" evidence="2">
    <location>
        <begin position="20"/>
        <end position="249"/>
    </location>
</feature>
<protein>
    <recommendedName>
        <fullName evidence="5">Secretion system C-terminal sorting domain-containing protein</fullName>
    </recommendedName>
</protein>
<evidence type="ECO:0000256" key="2">
    <source>
        <dbReference type="SAM" id="SignalP"/>
    </source>
</evidence>